<dbReference type="AlphaFoldDB" id="B8C9E8"/>
<dbReference type="PaxDb" id="35128-Thaps24174"/>
<feature type="region of interest" description="Disordered" evidence="2">
    <location>
        <begin position="213"/>
        <end position="258"/>
    </location>
</feature>
<evidence type="ECO:0000259" key="3">
    <source>
        <dbReference type="Pfam" id="PF07059"/>
    </source>
</evidence>
<keyword evidence="1" id="KW-0175">Coiled coil</keyword>
<dbReference type="InterPro" id="IPR009769">
    <property type="entry name" value="EDR2_C"/>
</dbReference>
<feature type="domain" description="Protein ENHANCED DISEASE RESISTANCE 2 C-terminal" evidence="3">
    <location>
        <begin position="381"/>
        <end position="583"/>
    </location>
</feature>
<dbReference type="Pfam" id="PF07059">
    <property type="entry name" value="EDR2_C"/>
    <property type="match status" value="1"/>
</dbReference>
<dbReference type="GeneID" id="7451108"/>
<dbReference type="HOGENOM" id="CLU_436503_0_0_1"/>
<dbReference type="PANTHER" id="PTHR12136">
    <property type="entry name" value="ENHANCED DISEASE RESISTANCE-RELATED"/>
    <property type="match status" value="1"/>
</dbReference>
<evidence type="ECO:0000256" key="2">
    <source>
        <dbReference type="SAM" id="MobiDB-lite"/>
    </source>
</evidence>
<feature type="compositionally biased region" description="Polar residues" evidence="2">
    <location>
        <begin position="106"/>
        <end position="127"/>
    </location>
</feature>
<dbReference type="Proteomes" id="UP000001449">
    <property type="component" value="Chromosome 10"/>
</dbReference>
<dbReference type="EMBL" id="CM000646">
    <property type="protein sequence ID" value="EED89842.1"/>
    <property type="molecule type" value="Genomic_DNA"/>
</dbReference>
<dbReference type="RefSeq" id="XP_002292646.1">
    <property type="nucleotide sequence ID" value="XM_002292610.1"/>
</dbReference>
<reference evidence="4 5" key="1">
    <citation type="journal article" date="2004" name="Science">
        <title>The genome of the diatom Thalassiosira pseudonana: ecology, evolution, and metabolism.</title>
        <authorList>
            <person name="Armbrust E.V."/>
            <person name="Berges J.A."/>
            <person name="Bowler C."/>
            <person name="Green B.R."/>
            <person name="Martinez D."/>
            <person name="Putnam N.H."/>
            <person name="Zhou S."/>
            <person name="Allen A.E."/>
            <person name="Apt K.E."/>
            <person name="Bechner M."/>
            <person name="Brzezinski M.A."/>
            <person name="Chaal B.K."/>
            <person name="Chiovitti A."/>
            <person name="Davis A.K."/>
            <person name="Demarest M.S."/>
            <person name="Detter J.C."/>
            <person name="Glavina T."/>
            <person name="Goodstein D."/>
            <person name="Hadi M.Z."/>
            <person name="Hellsten U."/>
            <person name="Hildebrand M."/>
            <person name="Jenkins B.D."/>
            <person name="Jurka J."/>
            <person name="Kapitonov V.V."/>
            <person name="Kroger N."/>
            <person name="Lau W.W."/>
            <person name="Lane T.W."/>
            <person name="Larimer F.W."/>
            <person name="Lippmeier J.C."/>
            <person name="Lucas S."/>
            <person name="Medina M."/>
            <person name="Montsant A."/>
            <person name="Obornik M."/>
            <person name="Parker M.S."/>
            <person name="Palenik B."/>
            <person name="Pazour G.J."/>
            <person name="Richardson P.M."/>
            <person name="Rynearson T.A."/>
            <person name="Saito M.A."/>
            <person name="Schwartz D.C."/>
            <person name="Thamatrakoln K."/>
            <person name="Valentin K."/>
            <person name="Vardi A."/>
            <person name="Wilkerson F.P."/>
            <person name="Rokhsar D.S."/>
        </authorList>
    </citation>
    <scope>NUCLEOTIDE SEQUENCE [LARGE SCALE GENOMIC DNA]</scope>
    <source>
        <strain evidence="4 5">CCMP1335</strain>
    </source>
</reference>
<dbReference type="KEGG" id="tps:THAPSDRAFT_24174"/>
<organism evidence="4 5">
    <name type="scientific">Thalassiosira pseudonana</name>
    <name type="common">Marine diatom</name>
    <name type="synonym">Cyclotella nana</name>
    <dbReference type="NCBI Taxonomy" id="35128"/>
    <lineage>
        <taxon>Eukaryota</taxon>
        <taxon>Sar</taxon>
        <taxon>Stramenopiles</taxon>
        <taxon>Ochrophyta</taxon>
        <taxon>Bacillariophyta</taxon>
        <taxon>Coscinodiscophyceae</taxon>
        <taxon>Thalassiosirophycidae</taxon>
        <taxon>Thalassiosirales</taxon>
        <taxon>Thalassiosiraceae</taxon>
        <taxon>Thalassiosira</taxon>
    </lineage>
</organism>
<sequence length="627" mass="69686">MPSSATPQLEGKDAKANSEDKRALHLNVAAKVKKVMPNVNLKARAAATVRFAESAPFRGASVDNLGESIDDGSGGDATDGVSTSSRSNNKPQIVTSQSATKRDSSENSPMNQSSDRGGNDQQSASNTIKSESLSASLLLSSVASNNNLAAPFLVVGVAYTFHISYQYKAAILTNQIPICVMIPWLAVAFFLGRYMNENATLYRLDTELRTQQHQREMTDVSNDISRATSGESSDTTTATHANNKNSSRTRNIVRQIPLGRRHVHRIKQHLQNQRSNTNNGTPNNFFWTNISPRAVVGEVRELEQHLLKPISDVLMDHLLKDFGRRRQRSRKELDEESIEQPMPPSTNTTSIRDSIKAIGHQQLPNAGASSFESDDNVIEPIGKLRGMDLFLTDDPEVEIWRQPLLNQCGLRDTPTFIGNIMLPFGNLTVYFKLPKWFDDDNIPPEMDDDPPDVKALKRFLMGDDEYKNKRAKLVPYIVDAPLAIRMIKPKPIEITIHGDRHPLTWSSVPKCVDPTTGERTASALLECDVDLLSSSPIRKIINIVRPHLPKITIDIAMVISKPWGSVIEEPSCCLGVWRIDKVDFESCAVFPQSRKSVEEAADEMKSLIAILEEEAENTNQDLRPSMQ</sequence>
<feature type="coiled-coil region" evidence="1">
    <location>
        <begin position="594"/>
        <end position="621"/>
    </location>
</feature>
<evidence type="ECO:0000313" key="5">
    <source>
        <dbReference type="Proteomes" id="UP000001449"/>
    </source>
</evidence>
<dbReference type="eggNOG" id="ENOG502SPAZ">
    <property type="taxonomic scope" value="Eukaryota"/>
</dbReference>
<dbReference type="InParanoid" id="B8C9E8"/>
<feature type="compositionally biased region" description="Basic and acidic residues" evidence="2">
    <location>
        <begin position="10"/>
        <end position="22"/>
    </location>
</feature>
<feature type="region of interest" description="Disordered" evidence="2">
    <location>
        <begin position="329"/>
        <end position="350"/>
    </location>
</feature>
<reference evidence="4 5" key="2">
    <citation type="journal article" date="2008" name="Nature">
        <title>The Phaeodactylum genome reveals the evolutionary history of diatom genomes.</title>
        <authorList>
            <person name="Bowler C."/>
            <person name="Allen A.E."/>
            <person name="Badger J.H."/>
            <person name="Grimwood J."/>
            <person name="Jabbari K."/>
            <person name="Kuo A."/>
            <person name="Maheswari U."/>
            <person name="Martens C."/>
            <person name="Maumus F."/>
            <person name="Otillar R.P."/>
            <person name="Rayko E."/>
            <person name="Salamov A."/>
            <person name="Vandepoele K."/>
            <person name="Beszteri B."/>
            <person name="Gruber A."/>
            <person name="Heijde M."/>
            <person name="Katinka M."/>
            <person name="Mock T."/>
            <person name="Valentin K."/>
            <person name="Verret F."/>
            <person name="Berges J.A."/>
            <person name="Brownlee C."/>
            <person name="Cadoret J.P."/>
            <person name="Chiovitti A."/>
            <person name="Choi C.J."/>
            <person name="Coesel S."/>
            <person name="De Martino A."/>
            <person name="Detter J.C."/>
            <person name="Durkin C."/>
            <person name="Falciatore A."/>
            <person name="Fournet J."/>
            <person name="Haruta M."/>
            <person name="Huysman M.J."/>
            <person name="Jenkins B.D."/>
            <person name="Jiroutova K."/>
            <person name="Jorgensen R.E."/>
            <person name="Joubert Y."/>
            <person name="Kaplan A."/>
            <person name="Kroger N."/>
            <person name="Kroth P.G."/>
            <person name="La Roche J."/>
            <person name="Lindquist E."/>
            <person name="Lommer M."/>
            <person name="Martin-Jezequel V."/>
            <person name="Lopez P.J."/>
            <person name="Lucas S."/>
            <person name="Mangogna M."/>
            <person name="McGinnis K."/>
            <person name="Medlin L.K."/>
            <person name="Montsant A."/>
            <person name="Oudot-Le Secq M.P."/>
            <person name="Napoli C."/>
            <person name="Obornik M."/>
            <person name="Parker M.S."/>
            <person name="Petit J.L."/>
            <person name="Porcel B.M."/>
            <person name="Poulsen N."/>
            <person name="Robison M."/>
            <person name="Rychlewski L."/>
            <person name="Rynearson T.A."/>
            <person name="Schmutz J."/>
            <person name="Shapiro H."/>
            <person name="Siaut M."/>
            <person name="Stanley M."/>
            <person name="Sussman M.R."/>
            <person name="Taylor A.R."/>
            <person name="Vardi A."/>
            <person name="von Dassow P."/>
            <person name="Vyverman W."/>
            <person name="Willis A."/>
            <person name="Wyrwicz L.S."/>
            <person name="Rokhsar D.S."/>
            <person name="Weissenbach J."/>
            <person name="Armbrust E.V."/>
            <person name="Green B.R."/>
            <person name="Van de Peer Y."/>
            <person name="Grigoriev I.V."/>
        </authorList>
    </citation>
    <scope>NUCLEOTIDE SEQUENCE [LARGE SCALE GENOMIC DNA]</scope>
    <source>
        <strain evidence="4 5">CCMP1335</strain>
    </source>
</reference>
<feature type="region of interest" description="Disordered" evidence="2">
    <location>
        <begin position="61"/>
        <end position="127"/>
    </location>
</feature>
<keyword evidence="5" id="KW-1185">Reference proteome</keyword>
<feature type="compositionally biased region" description="Polar residues" evidence="2">
    <location>
        <begin position="80"/>
        <end position="99"/>
    </location>
</feature>
<feature type="compositionally biased region" description="Polar residues" evidence="2">
    <location>
        <begin position="219"/>
        <end position="252"/>
    </location>
</feature>
<feature type="region of interest" description="Disordered" evidence="2">
    <location>
        <begin position="1"/>
        <end position="22"/>
    </location>
</feature>
<evidence type="ECO:0000313" key="4">
    <source>
        <dbReference type="EMBL" id="EED89842.1"/>
    </source>
</evidence>
<dbReference type="OMA" id="SANCKEE"/>
<evidence type="ECO:0000256" key="1">
    <source>
        <dbReference type="SAM" id="Coils"/>
    </source>
</evidence>
<proteinExistence type="predicted"/>
<dbReference type="PANTHER" id="PTHR12136:SF41">
    <property type="entry name" value="PLECKSTRIN HOMOLOGY (PH) AND LIPID-BINDING START DOMAINS-CONTAINING PROTEIN"/>
    <property type="match status" value="1"/>
</dbReference>
<gene>
    <name evidence="4" type="ORF">THAPSDRAFT_24174</name>
</gene>
<dbReference type="InterPro" id="IPR045096">
    <property type="entry name" value="EDR2-like"/>
</dbReference>
<name>B8C9E8_THAPS</name>
<protein>
    <recommendedName>
        <fullName evidence="3">Protein ENHANCED DISEASE RESISTANCE 2 C-terminal domain-containing protein</fullName>
    </recommendedName>
</protein>
<accession>B8C9E8</accession>